<evidence type="ECO:0000256" key="1">
    <source>
        <dbReference type="SAM" id="MobiDB-lite"/>
    </source>
</evidence>
<feature type="region of interest" description="Disordered" evidence="1">
    <location>
        <begin position="1"/>
        <end position="60"/>
    </location>
</feature>
<dbReference type="AlphaFoldDB" id="A0ABD0PBG6"/>
<organism evidence="2 3">
    <name type="scientific">Cirrhinus mrigala</name>
    <name type="common">Mrigala</name>
    <dbReference type="NCBI Taxonomy" id="683832"/>
    <lineage>
        <taxon>Eukaryota</taxon>
        <taxon>Metazoa</taxon>
        <taxon>Chordata</taxon>
        <taxon>Craniata</taxon>
        <taxon>Vertebrata</taxon>
        <taxon>Euteleostomi</taxon>
        <taxon>Actinopterygii</taxon>
        <taxon>Neopterygii</taxon>
        <taxon>Teleostei</taxon>
        <taxon>Ostariophysi</taxon>
        <taxon>Cypriniformes</taxon>
        <taxon>Cyprinidae</taxon>
        <taxon>Labeoninae</taxon>
        <taxon>Labeonini</taxon>
        <taxon>Cirrhinus</taxon>
    </lineage>
</organism>
<proteinExistence type="predicted"/>
<evidence type="ECO:0000313" key="3">
    <source>
        <dbReference type="Proteomes" id="UP001529510"/>
    </source>
</evidence>
<dbReference type="EMBL" id="JAMKFB020000016">
    <property type="protein sequence ID" value="KAL0171428.1"/>
    <property type="molecule type" value="Genomic_DNA"/>
</dbReference>
<name>A0ABD0PBG6_CIRMR</name>
<protein>
    <submittedName>
        <fullName evidence="2">Uncharacterized protein</fullName>
    </submittedName>
</protein>
<dbReference type="Proteomes" id="UP001529510">
    <property type="component" value="Unassembled WGS sequence"/>
</dbReference>
<sequence>GKRQTFEQSHTLSEGQKKMVRFGGHSLEEDAEWCEPQVKDSGVDTCSSTTLNEEHSHSEK</sequence>
<feature type="compositionally biased region" description="Polar residues" evidence="1">
    <location>
        <begin position="1"/>
        <end position="14"/>
    </location>
</feature>
<gene>
    <name evidence="2" type="ORF">M9458_031739</name>
</gene>
<reference evidence="2 3" key="1">
    <citation type="submission" date="2024-05" db="EMBL/GenBank/DDBJ databases">
        <title>Genome sequencing and assembly of Indian major carp, Cirrhinus mrigala (Hamilton, 1822).</title>
        <authorList>
            <person name="Mohindra V."/>
            <person name="Chowdhury L.M."/>
            <person name="Lal K."/>
            <person name="Jena J.K."/>
        </authorList>
    </citation>
    <scope>NUCLEOTIDE SEQUENCE [LARGE SCALE GENOMIC DNA]</scope>
    <source>
        <strain evidence="2">CM1030</strain>
        <tissue evidence="2">Blood</tissue>
    </source>
</reference>
<evidence type="ECO:0000313" key="2">
    <source>
        <dbReference type="EMBL" id="KAL0171428.1"/>
    </source>
</evidence>
<accession>A0ABD0PBG6</accession>
<comment type="caution">
    <text evidence="2">The sequence shown here is derived from an EMBL/GenBank/DDBJ whole genome shotgun (WGS) entry which is preliminary data.</text>
</comment>
<feature type="non-terminal residue" evidence="2">
    <location>
        <position position="60"/>
    </location>
</feature>
<feature type="non-terminal residue" evidence="2">
    <location>
        <position position="1"/>
    </location>
</feature>
<keyword evidence="3" id="KW-1185">Reference proteome</keyword>